<evidence type="ECO:0000313" key="1">
    <source>
        <dbReference type="EMBL" id="KKK65698.1"/>
    </source>
</evidence>
<dbReference type="AlphaFoldDB" id="A0A0F8XA58"/>
<gene>
    <name evidence="1" type="ORF">LCGC14_2971550</name>
</gene>
<dbReference type="EMBL" id="LAZR01060424">
    <property type="protein sequence ID" value="KKK65698.1"/>
    <property type="molecule type" value="Genomic_DNA"/>
</dbReference>
<comment type="caution">
    <text evidence="1">The sequence shown here is derived from an EMBL/GenBank/DDBJ whole genome shotgun (WGS) entry which is preliminary data.</text>
</comment>
<name>A0A0F8XA58_9ZZZZ</name>
<reference evidence="1" key="1">
    <citation type="journal article" date="2015" name="Nature">
        <title>Complex archaea that bridge the gap between prokaryotes and eukaryotes.</title>
        <authorList>
            <person name="Spang A."/>
            <person name="Saw J.H."/>
            <person name="Jorgensen S.L."/>
            <person name="Zaremba-Niedzwiedzka K."/>
            <person name="Martijn J."/>
            <person name="Lind A.E."/>
            <person name="van Eijk R."/>
            <person name="Schleper C."/>
            <person name="Guy L."/>
            <person name="Ettema T.J."/>
        </authorList>
    </citation>
    <scope>NUCLEOTIDE SEQUENCE</scope>
</reference>
<proteinExistence type="predicted"/>
<sequence length="69" mass="7869">MKFLATRFEKDGPYSEIFDADTWAHAQRICAENDWLLEGINAVRVTGITDKEANQIVDALNEREESTSH</sequence>
<protein>
    <submittedName>
        <fullName evidence="1">Uncharacterized protein</fullName>
    </submittedName>
</protein>
<organism evidence="1">
    <name type="scientific">marine sediment metagenome</name>
    <dbReference type="NCBI Taxonomy" id="412755"/>
    <lineage>
        <taxon>unclassified sequences</taxon>
        <taxon>metagenomes</taxon>
        <taxon>ecological metagenomes</taxon>
    </lineage>
</organism>
<accession>A0A0F8XA58</accession>